<proteinExistence type="predicted"/>
<dbReference type="PATRIC" id="fig|909613.9.peg.6059"/>
<evidence type="ECO:0000313" key="2">
    <source>
        <dbReference type="Proteomes" id="UP000019277"/>
    </source>
</evidence>
<accession>W7IXG9</accession>
<evidence type="ECO:0000313" key="1">
    <source>
        <dbReference type="EMBL" id="EWC58704.1"/>
    </source>
</evidence>
<keyword evidence="2" id="KW-1185">Reference proteome</keyword>
<protein>
    <submittedName>
        <fullName evidence="1">Uncharacterized protein</fullName>
    </submittedName>
</protein>
<gene>
    <name evidence="1" type="ORF">UO65_6058</name>
</gene>
<sequence>MVRSAFATVPFYRERWALGGRTEPRLGSGSAEGAVSTEDLVRAAVDLAPLAGGPTGFDPVRGLGGLLPLARPTAGDGLLVALEHPGARPVWDLPRGWRGCLVDAEVDDPALPEVGAALGAGRPVVAVGPDKALDGFTDRVPGGDRVHRVPRRTLDRLDSGPYGVLHDPVLGYLGVLRDCGLWHLDWTRVYARRTRAGLAFTLLRQRSPRLVDALVGGGVPGRVEWCPRHATPVVRTVAG</sequence>
<organism evidence="1 2">
    <name type="scientific">Actinokineospora spheciospongiae</name>
    <dbReference type="NCBI Taxonomy" id="909613"/>
    <lineage>
        <taxon>Bacteria</taxon>
        <taxon>Bacillati</taxon>
        <taxon>Actinomycetota</taxon>
        <taxon>Actinomycetes</taxon>
        <taxon>Pseudonocardiales</taxon>
        <taxon>Pseudonocardiaceae</taxon>
        <taxon>Actinokineospora</taxon>
    </lineage>
</organism>
<name>W7IXG9_9PSEU</name>
<dbReference type="Proteomes" id="UP000019277">
    <property type="component" value="Unassembled WGS sequence"/>
</dbReference>
<dbReference type="AlphaFoldDB" id="W7IXG9"/>
<dbReference type="EMBL" id="AYXG01000231">
    <property type="protein sequence ID" value="EWC58704.1"/>
    <property type="molecule type" value="Genomic_DNA"/>
</dbReference>
<comment type="caution">
    <text evidence="1">The sequence shown here is derived from an EMBL/GenBank/DDBJ whole genome shotgun (WGS) entry which is preliminary data.</text>
</comment>
<dbReference type="STRING" id="909613.UO65_6058"/>
<reference evidence="1 2" key="1">
    <citation type="journal article" date="2014" name="Genome Announc.">
        <title>Draft Genome Sequence of the Antitrypanosomally Active Sponge-Associated Bacterium Actinokineospora sp. Strain EG49.</title>
        <authorList>
            <person name="Harjes J."/>
            <person name="Ryu T."/>
            <person name="Abdelmohsen U.R."/>
            <person name="Moitinho-Silva L."/>
            <person name="Horn H."/>
            <person name="Ravasi T."/>
            <person name="Hentschel U."/>
        </authorList>
    </citation>
    <scope>NUCLEOTIDE SEQUENCE [LARGE SCALE GENOMIC DNA]</scope>
    <source>
        <strain evidence="1 2">EG49</strain>
    </source>
</reference>
<dbReference type="eggNOG" id="ENOG502ZRE7">
    <property type="taxonomic scope" value="Bacteria"/>
</dbReference>